<dbReference type="Gene3D" id="3.40.50.150">
    <property type="entry name" value="Vaccinia Virus protein VP39"/>
    <property type="match status" value="1"/>
</dbReference>
<dbReference type="InterPro" id="IPR029063">
    <property type="entry name" value="SAM-dependent_MTases_sf"/>
</dbReference>
<dbReference type="GO" id="GO:0032259">
    <property type="term" value="P:methylation"/>
    <property type="evidence" value="ECO:0007669"/>
    <property type="project" value="UniProtKB-KW"/>
</dbReference>
<dbReference type="PRINTS" id="PR00105">
    <property type="entry name" value="C5METTRFRASE"/>
</dbReference>
<dbReference type="NCBIfam" id="TIGR00675">
    <property type="entry name" value="dcm"/>
    <property type="match status" value="1"/>
</dbReference>
<organism evidence="4">
    <name type="scientific">viral metagenome</name>
    <dbReference type="NCBI Taxonomy" id="1070528"/>
    <lineage>
        <taxon>unclassified sequences</taxon>
        <taxon>metagenomes</taxon>
        <taxon>organismal metagenomes</taxon>
    </lineage>
</organism>
<dbReference type="InterPro" id="IPR050750">
    <property type="entry name" value="C5-MTase"/>
</dbReference>
<dbReference type="SUPFAM" id="SSF53335">
    <property type="entry name" value="S-adenosyl-L-methionine-dependent methyltransferases"/>
    <property type="match status" value="1"/>
</dbReference>
<keyword evidence="1" id="KW-0489">Methyltransferase</keyword>
<reference evidence="4" key="1">
    <citation type="journal article" date="2020" name="Nature">
        <title>Giant virus diversity and host interactions through global metagenomics.</title>
        <authorList>
            <person name="Schulz F."/>
            <person name="Roux S."/>
            <person name="Paez-Espino D."/>
            <person name="Jungbluth S."/>
            <person name="Walsh D.A."/>
            <person name="Denef V.J."/>
            <person name="McMahon K.D."/>
            <person name="Konstantinidis K.T."/>
            <person name="Eloe-Fadrosh E.A."/>
            <person name="Kyrpides N.C."/>
            <person name="Woyke T."/>
        </authorList>
    </citation>
    <scope>NUCLEOTIDE SEQUENCE</scope>
    <source>
        <strain evidence="4">GVMAG-M-3300024336-7</strain>
    </source>
</reference>
<protein>
    <recommendedName>
        <fullName evidence="5">DNA (cytosine-5-)-methyltransferase</fullName>
    </recommendedName>
</protein>
<dbReference type="AlphaFoldDB" id="A0A6C0IZB7"/>
<keyword evidence="2" id="KW-0808">Transferase</keyword>
<dbReference type="PROSITE" id="PS51679">
    <property type="entry name" value="SAM_MT_C5"/>
    <property type="match status" value="1"/>
</dbReference>
<dbReference type="PANTHER" id="PTHR46098">
    <property type="entry name" value="TRNA (CYTOSINE(38)-C(5))-METHYLTRANSFERASE"/>
    <property type="match status" value="1"/>
</dbReference>
<dbReference type="GO" id="GO:0008168">
    <property type="term" value="F:methyltransferase activity"/>
    <property type="evidence" value="ECO:0007669"/>
    <property type="project" value="UniProtKB-KW"/>
</dbReference>
<evidence type="ECO:0000256" key="2">
    <source>
        <dbReference type="ARBA" id="ARBA00022679"/>
    </source>
</evidence>
<dbReference type="PANTHER" id="PTHR46098:SF1">
    <property type="entry name" value="TRNA (CYTOSINE(38)-C(5))-METHYLTRANSFERASE"/>
    <property type="match status" value="1"/>
</dbReference>
<evidence type="ECO:0000313" key="4">
    <source>
        <dbReference type="EMBL" id="QHT96853.1"/>
    </source>
</evidence>
<dbReference type="EMBL" id="MN740268">
    <property type="protein sequence ID" value="QHT96853.1"/>
    <property type="molecule type" value="Genomic_DNA"/>
</dbReference>
<dbReference type="InterPro" id="IPR001525">
    <property type="entry name" value="C5_MeTfrase"/>
</dbReference>
<sequence>MYRIADFYAGVGGISAGFKKTGKTETVFAVDIEPKCKITYDLNSDVKQTTMDICKLNIDDIPDFDILCAGFNCQPFSIAGKQKGFSDKRTNSLKTLFEIIKRKKPKCVFFENVKGLLTHDGGKSFKKVLKKLEKSGMTSIYYKLLNTSEYTKIPQNRERIFIVVRKHVLIHFH</sequence>
<proteinExistence type="predicted"/>
<name>A0A6C0IZB7_9ZZZZ</name>
<evidence type="ECO:0000256" key="3">
    <source>
        <dbReference type="ARBA" id="ARBA00022691"/>
    </source>
</evidence>
<evidence type="ECO:0000256" key="1">
    <source>
        <dbReference type="ARBA" id="ARBA00022603"/>
    </source>
</evidence>
<evidence type="ECO:0008006" key="5">
    <source>
        <dbReference type="Google" id="ProtNLM"/>
    </source>
</evidence>
<accession>A0A6C0IZB7</accession>
<keyword evidence="3" id="KW-0949">S-adenosyl-L-methionine</keyword>
<dbReference type="Pfam" id="PF00145">
    <property type="entry name" value="DNA_methylase"/>
    <property type="match status" value="1"/>
</dbReference>